<accession>A0A383D9D4</accession>
<sequence length="36" mass="4046">MLEQTHGHTFIFSLLSSTTNNSKNALQHKGFARTLN</sequence>
<dbReference type="EMBL" id="UINC01214982">
    <property type="protein sequence ID" value="SVE40458.1"/>
    <property type="molecule type" value="Genomic_DNA"/>
</dbReference>
<proteinExistence type="predicted"/>
<reference evidence="1" key="1">
    <citation type="submission" date="2018-05" db="EMBL/GenBank/DDBJ databases">
        <authorList>
            <person name="Lanie J.A."/>
            <person name="Ng W.-L."/>
            <person name="Kazmierczak K.M."/>
            <person name="Andrzejewski T.M."/>
            <person name="Davidsen T.M."/>
            <person name="Wayne K.J."/>
            <person name="Tettelin H."/>
            <person name="Glass J.I."/>
            <person name="Rusch D."/>
            <person name="Podicherti R."/>
            <person name="Tsui H.-C.T."/>
            <person name="Winkler M.E."/>
        </authorList>
    </citation>
    <scope>NUCLEOTIDE SEQUENCE</scope>
</reference>
<protein>
    <submittedName>
        <fullName evidence="1">Uncharacterized protein</fullName>
    </submittedName>
</protein>
<gene>
    <name evidence="1" type="ORF">METZ01_LOCUS493312</name>
</gene>
<evidence type="ECO:0000313" key="1">
    <source>
        <dbReference type="EMBL" id="SVE40458.1"/>
    </source>
</evidence>
<dbReference type="AlphaFoldDB" id="A0A383D9D4"/>
<name>A0A383D9D4_9ZZZZ</name>
<organism evidence="1">
    <name type="scientific">marine metagenome</name>
    <dbReference type="NCBI Taxonomy" id="408172"/>
    <lineage>
        <taxon>unclassified sequences</taxon>
        <taxon>metagenomes</taxon>
        <taxon>ecological metagenomes</taxon>
    </lineage>
</organism>